<feature type="compositionally biased region" description="Acidic residues" evidence="2">
    <location>
        <begin position="218"/>
        <end position="229"/>
    </location>
</feature>
<protein>
    <submittedName>
        <fullName evidence="3">Uncharacterized protein</fullName>
    </submittedName>
</protein>
<organism evidence="3 4">
    <name type="scientific">Phytophthora ramorum</name>
    <name type="common">Sudden oak death agent</name>
    <dbReference type="NCBI Taxonomy" id="164328"/>
    <lineage>
        <taxon>Eukaryota</taxon>
        <taxon>Sar</taxon>
        <taxon>Stramenopiles</taxon>
        <taxon>Oomycota</taxon>
        <taxon>Peronosporomycetes</taxon>
        <taxon>Peronosporales</taxon>
        <taxon>Peronosporaceae</taxon>
        <taxon>Phytophthora</taxon>
    </lineage>
</organism>
<feature type="compositionally biased region" description="Basic and acidic residues" evidence="2">
    <location>
        <begin position="178"/>
        <end position="188"/>
    </location>
</feature>
<evidence type="ECO:0000313" key="3">
    <source>
        <dbReference type="EnsemblProtists" id="Phyra78291"/>
    </source>
</evidence>
<keyword evidence="1" id="KW-0175">Coiled coil</keyword>
<accession>H3GNT2</accession>
<feature type="coiled-coil region" evidence="1">
    <location>
        <begin position="48"/>
        <end position="146"/>
    </location>
</feature>
<proteinExistence type="predicted"/>
<dbReference type="EnsemblProtists" id="Phyra78291">
    <property type="protein sequence ID" value="Phyra78291"/>
    <property type="gene ID" value="Phyra78291"/>
</dbReference>
<name>H3GNT2_PHYRM</name>
<feature type="compositionally biased region" description="Basic residues" evidence="2">
    <location>
        <begin position="287"/>
        <end position="300"/>
    </location>
</feature>
<feature type="region of interest" description="Disordered" evidence="2">
    <location>
        <begin position="600"/>
        <end position="644"/>
    </location>
</feature>
<feature type="compositionally biased region" description="Low complexity" evidence="2">
    <location>
        <begin position="601"/>
        <end position="616"/>
    </location>
</feature>
<dbReference type="VEuPathDB" id="FungiDB:KRP23_5753"/>
<dbReference type="VEuPathDB" id="FungiDB:KRP22_5133"/>
<dbReference type="OMA" id="DNTTDHM"/>
<feature type="compositionally biased region" description="Acidic residues" evidence="2">
    <location>
        <begin position="331"/>
        <end position="340"/>
    </location>
</feature>
<feature type="region of interest" description="Disordered" evidence="2">
    <location>
        <begin position="469"/>
        <end position="558"/>
    </location>
</feature>
<sequence length="689" mass="75755">MEAPDRATGPVGGLYPEEILLEAYNLEWKAIELRRQRLQKTWQQFMLMEDMEEEELMYQSQLRLLEQQEEEEQEQERELAAEQEKTLRREKEKLKAEKQKQKKKLQELVAKQEEERLTAEAKKLENERLKAEKKLATEQEAALRRELEKETALLKKRQRLKAAKKKKLDQVAASDSQTDEKEAKERAKTKMQPKQAKKTKAVPSKRITPISLPQAVQPEDDESFSEENQVELGGYDSPPLELADDGLLDMLSLDKDSDSDIDDEPSMVSLILPVTQSSPKRAQPSPSKKKRPTPQKRFSKKGGPPLDFNFTNAEAKRQAKVAEAAARAEQDENDEADSEPEPMPLPISTPKKHLKRRTAAAKSGKATAAIADKSLMAAVANSTTAIKPKKGATAGRAKPAASADSTAKANKGAQGKTKPQLKSKASVEEEEDVVAPTVKRKTGGNGGKMTIKQRLANAELLARMNKMQDINTPKVMGKKTKKAQRNAATKTLATKRAEFRKALASDPAEPNVPRRNQDIEDGDLNISLNSSGLISDNDSPGNLRAPTRKRPREAVDGEVTPTKKLQFLEITKRLTKSPMPRFLRTPTPLMSPVIASSLVKPRAASPAPRTASSRATVDTAAKATRRMNSAPVRPKKTTNVNRFGIPGGGANTAASSGGFSMFDAFVNSGSSGAIPRLKTKTSGNMSPSV</sequence>
<dbReference type="EMBL" id="DS566027">
    <property type="status" value="NOT_ANNOTATED_CDS"/>
    <property type="molecule type" value="Genomic_DNA"/>
</dbReference>
<feature type="compositionally biased region" description="Low complexity" evidence="2">
    <location>
        <begin position="524"/>
        <end position="539"/>
    </location>
</feature>
<feature type="region of interest" description="Disordered" evidence="2">
    <location>
        <begin position="159"/>
        <end position="367"/>
    </location>
</feature>
<reference evidence="3" key="2">
    <citation type="submission" date="2015-06" db="UniProtKB">
        <authorList>
            <consortium name="EnsemblProtists"/>
        </authorList>
    </citation>
    <scope>IDENTIFICATION</scope>
    <source>
        <strain evidence="3">Pr102</strain>
    </source>
</reference>
<feature type="compositionally biased region" description="Basic residues" evidence="2">
    <location>
        <begin position="189"/>
        <end position="200"/>
    </location>
</feature>
<feature type="region of interest" description="Disordered" evidence="2">
    <location>
        <begin position="383"/>
        <end position="451"/>
    </location>
</feature>
<dbReference type="AlphaFoldDB" id="H3GNT2"/>
<evidence type="ECO:0000256" key="2">
    <source>
        <dbReference type="SAM" id="MobiDB-lite"/>
    </source>
</evidence>
<dbReference type="eggNOG" id="ENOG502S15I">
    <property type="taxonomic scope" value="Eukaryota"/>
</dbReference>
<dbReference type="HOGENOM" id="CLU_028783_0_0_1"/>
<feature type="compositionally biased region" description="Polar residues" evidence="2">
    <location>
        <begin position="274"/>
        <end position="286"/>
    </location>
</feature>
<dbReference type="InParanoid" id="H3GNT2"/>
<feature type="compositionally biased region" description="Basic residues" evidence="2">
    <location>
        <begin position="350"/>
        <end position="359"/>
    </location>
</feature>
<reference evidence="4" key="1">
    <citation type="journal article" date="2006" name="Science">
        <title>Phytophthora genome sequences uncover evolutionary origins and mechanisms of pathogenesis.</title>
        <authorList>
            <person name="Tyler B.M."/>
            <person name="Tripathy S."/>
            <person name="Zhang X."/>
            <person name="Dehal P."/>
            <person name="Jiang R.H."/>
            <person name="Aerts A."/>
            <person name="Arredondo F.D."/>
            <person name="Baxter L."/>
            <person name="Bensasson D."/>
            <person name="Beynon J.L."/>
            <person name="Chapman J."/>
            <person name="Damasceno C.M."/>
            <person name="Dorrance A.E."/>
            <person name="Dou D."/>
            <person name="Dickerman A.W."/>
            <person name="Dubchak I.L."/>
            <person name="Garbelotto M."/>
            <person name="Gijzen M."/>
            <person name="Gordon S.G."/>
            <person name="Govers F."/>
            <person name="Grunwald N.J."/>
            <person name="Huang W."/>
            <person name="Ivors K.L."/>
            <person name="Jones R.W."/>
            <person name="Kamoun S."/>
            <person name="Krampis K."/>
            <person name="Lamour K.H."/>
            <person name="Lee M.K."/>
            <person name="McDonald W.H."/>
            <person name="Medina M."/>
            <person name="Meijer H.J."/>
            <person name="Nordberg E.K."/>
            <person name="Maclean D.J."/>
            <person name="Ospina-Giraldo M.D."/>
            <person name="Morris P.F."/>
            <person name="Phuntumart V."/>
            <person name="Putnam N.H."/>
            <person name="Rash S."/>
            <person name="Rose J.K."/>
            <person name="Sakihama Y."/>
            <person name="Salamov A.A."/>
            <person name="Savidor A."/>
            <person name="Scheuring C.F."/>
            <person name="Smith B.M."/>
            <person name="Sobral B.W."/>
            <person name="Terry A."/>
            <person name="Torto-Alalibo T.A."/>
            <person name="Win J."/>
            <person name="Xu Z."/>
            <person name="Zhang H."/>
            <person name="Grigoriev I.V."/>
            <person name="Rokhsar D.S."/>
            <person name="Boore J.L."/>
        </authorList>
    </citation>
    <scope>NUCLEOTIDE SEQUENCE [LARGE SCALE GENOMIC DNA]</scope>
    <source>
        <strain evidence="4">Pr102</strain>
    </source>
</reference>
<evidence type="ECO:0000313" key="4">
    <source>
        <dbReference type="Proteomes" id="UP000005238"/>
    </source>
</evidence>
<keyword evidence="4" id="KW-1185">Reference proteome</keyword>
<evidence type="ECO:0000256" key="1">
    <source>
        <dbReference type="SAM" id="Coils"/>
    </source>
</evidence>
<dbReference type="Proteomes" id="UP000005238">
    <property type="component" value="Unassembled WGS sequence"/>
</dbReference>